<evidence type="ECO:0000313" key="6">
    <source>
        <dbReference type="EMBL" id="VMC98640.1"/>
    </source>
</evidence>
<dbReference type="PANTHER" id="PTHR43479:SF11">
    <property type="entry name" value="ACREF_ENVCD OPERON REPRESSOR-RELATED"/>
    <property type="match status" value="1"/>
</dbReference>
<keyword evidence="2" id="KW-1133">Transmembrane helix</keyword>
<name>A0A098ANS0_STREE</name>
<feature type="domain" description="HTH tetR-type" evidence="3">
    <location>
        <begin position="9"/>
        <end position="56"/>
    </location>
</feature>
<dbReference type="EMBL" id="UHFW01000006">
    <property type="protein sequence ID" value="SUN86953.1"/>
    <property type="molecule type" value="Genomic_DNA"/>
</dbReference>
<reference evidence="4" key="1">
    <citation type="submission" date="2014-04" db="EMBL/GenBank/DDBJ databases">
        <authorList>
            <person name="Croucher N."/>
        </authorList>
    </citation>
    <scope>NUCLEOTIDE SEQUENCE</scope>
    <source>
        <strain evidence="4">397079</strain>
    </source>
</reference>
<reference evidence="4" key="2">
    <citation type="submission" date="2014-10" db="EMBL/GenBank/DDBJ databases">
        <title>Contrasting mechanisms driving short-term and long-term diversification of pneumococci.</title>
        <authorList>
            <person name="Croucher N.J."/>
            <person name="Coupland P.C."/>
            <person name="Stevenson A.E."/>
            <person name="Callendrello A."/>
            <person name="Bentley S.D."/>
            <person name="Hanage W.P."/>
        </authorList>
    </citation>
    <scope>NUCLEOTIDE SEQUENCE</scope>
    <source>
        <strain evidence="4">397079</strain>
    </source>
</reference>
<dbReference type="EMBL" id="LK020692">
    <property type="protein sequence ID" value="CDQ30192.1"/>
    <property type="molecule type" value="Genomic_DNA"/>
</dbReference>
<organism evidence="4">
    <name type="scientific">Streptococcus pneumoniae</name>
    <dbReference type="NCBI Taxonomy" id="1313"/>
    <lineage>
        <taxon>Bacteria</taxon>
        <taxon>Bacillati</taxon>
        <taxon>Bacillota</taxon>
        <taxon>Bacilli</taxon>
        <taxon>Lactobacillales</taxon>
        <taxon>Streptococcaceae</taxon>
        <taxon>Streptococcus</taxon>
    </lineage>
</organism>
<dbReference type="RefSeq" id="WP_001864802.1">
    <property type="nucleotide sequence ID" value="NZ_CFEG01000003.1"/>
</dbReference>
<keyword evidence="2" id="KW-0472">Membrane</keyword>
<evidence type="ECO:0000313" key="7">
    <source>
        <dbReference type="EMBL" id="VOG80012.1"/>
    </source>
</evidence>
<dbReference type="InterPro" id="IPR009057">
    <property type="entry name" value="Homeodomain-like_sf"/>
</dbReference>
<dbReference type="Proteomes" id="UP000254854">
    <property type="component" value="Unassembled WGS sequence"/>
</dbReference>
<keyword evidence="2" id="KW-0812">Transmembrane</keyword>
<evidence type="ECO:0000313" key="4">
    <source>
        <dbReference type="EMBL" id="CDQ30192.1"/>
    </source>
</evidence>
<dbReference type="EMBL" id="CAAQRO010000012">
    <property type="protein sequence ID" value="VMC98640.1"/>
    <property type="molecule type" value="Genomic_DNA"/>
</dbReference>
<dbReference type="SUPFAM" id="SSF46689">
    <property type="entry name" value="Homeodomain-like"/>
    <property type="match status" value="1"/>
</dbReference>
<dbReference type="Pfam" id="PF00440">
    <property type="entry name" value="TetR_N"/>
    <property type="match status" value="1"/>
</dbReference>
<evidence type="ECO:0000313" key="8">
    <source>
        <dbReference type="Proteomes" id="UP000254854"/>
    </source>
</evidence>
<dbReference type="InterPro" id="IPR050624">
    <property type="entry name" value="HTH-type_Tx_Regulator"/>
</dbReference>
<evidence type="ECO:0000256" key="1">
    <source>
        <dbReference type="ARBA" id="ARBA00023125"/>
    </source>
</evidence>
<evidence type="ECO:0000259" key="3">
    <source>
        <dbReference type="Pfam" id="PF00440"/>
    </source>
</evidence>
<dbReference type="Gene3D" id="1.10.357.10">
    <property type="entry name" value="Tetracycline Repressor, domain 2"/>
    <property type="match status" value="1"/>
</dbReference>
<evidence type="ECO:0000313" key="10">
    <source>
        <dbReference type="Proteomes" id="UP000312530"/>
    </source>
</evidence>
<keyword evidence="1" id="KW-0238">DNA-binding</keyword>
<sequence>MTIGTHENIINAFFRIAAKKDARLITMAEIAAEAHISRQAIYQKHFRTIDEIIDEIHQIIHQNTYSILNNFDPSHSTLNEYIAYELLPRLYQYRDWLKILHSSNIDYNWQHFVSKQYLPIIYPHLNKISNQLKLSIDFLALFTVKYYVAIISSWLLQDLPMPPELFGKYFLQLVDIPFADYFDF</sequence>
<proteinExistence type="predicted"/>
<dbReference type="GO" id="GO:0003677">
    <property type="term" value="F:DNA binding"/>
    <property type="evidence" value="ECO:0007669"/>
    <property type="project" value="UniProtKB-KW"/>
</dbReference>
<dbReference type="EMBL" id="CAAULE010000006">
    <property type="protein sequence ID" value="VOG80012.1"/>
    <property type="molecule type" value="Genomic_DNA"/>
</dbReference>
<dbReference type="Proteomes" id="UP000311381">
    <property type="component" value="Unassembled WGS sequence"/>
</dbReference>
<evidence type="ECO:0000313" key="5">
    <source>
        <dbReference type="EMBL" id="SUN86953.1"/>
    </source>
</evidence>
<accession>A0A098ANS0</accession>
<evidence type="ECO:0000313" key="9">
    <source>
        <dbReference type="Proteomes" id="UP000311381"/>
    </source>
</evidence>
<feature type="transmembrane region" description="Helical" evidence="2">
    <location>
        <begin position="134"/>
        <end position="156"/>
    </location>
</feature>
<reference evidence="9 10" key="4">
    <citation type="submission" date="2019-04" db="EMBL/GenBank/DDBJ databases">
        <authorList>
            <consortium name="Pathogen Informatics"/>
        </authorList>
    </citation>
    <scope>NUCLEOTIDE SEQUENCE [LARGE SCALE GENOMIC DNA]</scope>
    <source>
        <strain evidence="9 10">GPSC47</strain>
    </source>
</reference>
<evidence type="ECO:0000256" key="2">
    <source>
        <dbReference type="SAM" id="Phobius"/>
    </source>
</evidence>
<gene>
    <name evidence="5" type="ORF">NCTC13734_01274</name>
    <name evidence="6" type="ORF">SAMEA2627268_01630</name>
    <name evidence="7" type="ORF">SAMEA2696453_00977</name>
</gene>
<dbReference type="InterPro" id="IPR001647">
    <property type="entry name" value="HTH_TetR"/>
</dbReference>
<reference evidence="5 8" key="3">
    <citation type="submission" date="2018-06" db="EMBL/GenBank/DDBJ databases">
        <authorList>
            <consortium name="Pathogen Informatics"/>
            <person name="Doyle S."/>
        </authorList>
    </citation>
    <scope>NUCLEOTIDE SEQUENCE [LARGE SCALE GENOMIC DNA]</scope>
    <source>
        <strain evidence="5 8">NCTC13734</strain>
    </source>
</reference>
<dbReference type="Proteomes" id="UP000312530">
    <property type="component" value="Unassembled WGS sequence"/>
</dbReference>
<protein>
    <submittedName>
        <fullName evidence="4">Putative integrative and conjugative element protein</fullName>
    </submittedName>
    <submittedName>
        <fullName evidence="5">TetR family transcriptional regulator</fullName>
    </submittedName>
</protein>
<dbReference type="AlphaFoldDB" id="A0A098ANS0"/>
<dbReference type="PANTHER" id="PTHR43479">
    <property type="entry name" value="ACREF/ENVCD OPERON REPRESSOR-RELATED"/>
    <property type="match status" value="1"/>
</dbReference>